<evidence type="ECO:0000313" key="1">
    <source>
        <dbReference type="EMBL" id="KAL0105205.1"/>
    </source>
</evidence>
<evidence type="ECO:0000313" key="2">
    <source>
        <dbReference type="Proteomes" id="UP001430953"/>
    </source>
</evidence>
<protein>
    <submittedName>
        <fullName evidence="1">Uncharacterized protein</fullName>
    </submittedName>
</protein>
<name>A0AAW2EQD0_9HYME</name>
<proteinExistence type="predicted"/>
<dbReference type="AlphaFoldDB" id="A0AAW2EQD0"/>
<keyword evidence="2" id="KW-1185">Reference proteome</keyword>
<dbReference type="Proteomes" id="UP001430953">
    <property type="component" value="Unassembled WGS sequence"/>
</dbReference>
<organism evidence="1 2">
    <name type="scientific">Cardiocondyla obscurior</name>
    <dbReference type="NCBI Taxonomy" id="286306"/>
    <lineage>
        <taxon>Eukaryota</taxon>
        <taxon>Metazoa</taxon>
        <taxon>Ecdysozoa</taxon>
        <taxon>Arthropoda</taxon>
        <taxon>Hexapoda</taxon>
        <taxon>Insecta</taxon>
        <taxon>Pterygota</taxon>
        <taxon>Neoptera</taxon>
        <taxon>Endopterygota</taxon>
        <taxon>Hymenoptera</taxon>
        <taxon>Apocrita</taxon>
        <taxon>Aculeata</taxon>
        <taxon>Formicoidea</taxon>
        <taxon>Formicidae</taxon>
        <taxon>Myrmicinae</taxon>
        <taxon>Cardiocondyla</taxon>
    </lineage>
</organism>
<accession>A0AAW2EQD0</accession>
<sequence length="89" mass="10264">MSEKSSTRMISCMRCSGDLTDQASLWKQMITAVGGRSFRYLPDSLHLQHKGQRRNVRKLNMPTRCTLDRRARPQNEFRGYGGLRTSRSS</sequence>
<reference evidence="1 2" key="1">
    <citation type="submission" date="2023-03" db="EMBL/GenBank/DDBJ databases">
        <title>High recombination rates correlate with genetic variation in Cardiocondyla obscurior ants.</title>
        <authorList>
            <person name="Errbii M."/>
        </authorList>
    </citation>
    <scope>NUCLEOTIDE SEQUENCE [LARGE SCALE GENOMIC DNA]</scope>
    <source>
        <strain evidence="1">Alpha-2009</strain>
        <tissue evidence="1">Whole body</tissue>
    </source>
</reference>
<comment type="caution">
    <text evidence="1">The sequence shown here is derived from an EMBL/GenBank/DDBJ whole genome shotgun (WGS) entry which is preliminary data.</text>
</comment>
<dbReference type="EMBL" id="JADYXP020000019">
    <property type="protein sequence ID" value="KAL0105205.1"/>
    <property type="molecule type" value="Genomic_DNA"/>
</dbReference>
<gene>
    <name evidence="1" type="ORF">PUN28_016689</name>
</gene>